<dbReference type="GO" id="GO:0003676">
    <property type="term" value="F:nucleic acid binding"/>
    <property type="evidence" value="ECO:0007669"/>
    <property type="project" value="InterPro"/>
</dbReference>
<dbReference type="InterPro" id="IPR015943">
    <property type="entry name" value="WD40/YVTN_repeat-like_dom_sf"/>
</dbReference>
<accession>A0A0N4U878</accession>
<dbReference type="InterPro" id="IPR036322">
    <property type="entry name" value="WD40_repeat_dom_sf"/>
</dbReference>
<dbReference type="STRING" id="318479.A0A0N4U878"/>
<dbReference type="GO" id="GO:0005634">
    <property type="term" value="C:nucleus"/>
    <property type="evidence" value="ECO:0007669"/>
    <property type="project" value="UniProtKB-SubCell"/>
</dbReference>
<protein>
    <submittedName>
        <fullName evidence="9">DNA damage-binding protein 1</fullName>
    </submittedName>
</protein>
<dbReference type="SUPFAM" id="SSF50978">
    <property type="entry name" value="WD40 repeat-like"/>
    <property type="match status" value="1"/>
</dbReference>
<feature type="domain" description="RSE1/DDB1/CPSF1 first beta-propeller" evidence="4">
    <location>
        <begin position="14"/>
        <end position="344"/>
    </location>
</feature>
<dbReference type="InterPro" id="IPR004871">
    <property type="entry name" value="RSE1/DDB1/CPSF1_C"/>
</dbReference>
<dbReference type="GO" id="GO:0016567">
    <property type="term" value="P:protein ubiquitination"/>
    <property type="evidence" value="ECO:0007669"/>
    <property type="project" value="UniProtKB-UniPathway"/>
</dbReference>
<gene>
    <name evidence="6" type="ORF">DME_LOCUS7389</name>
</gene>
<evidence type="ECO:0000259" key="3">
    <source>
        <dbReference type="Pfam" id="PF03178"/>
    </source>
</evidence>
<reference evidence="9" key="1">
    <citation type="submission" date="2016-04" db="UniProtKB">
        <authorList>
            <consortium name="WormBaseParasite"/>
        </authorList>
    </citation>
    <scope>IDENTIFICATION</scope>
</reference>
<dbReference type="UniPathway" id="UPA00143"/>
<dbReference type="OrthoDB" id="433457at2759"/>
<sequence>MSNNYIVSAQKPTVITHALTGNFFDKKQLQLVLARINRLEVLSITAEGLKSFSEIPVFGRIALIKEFDSLLILTVKYHLAIICWDGNGKVSTRASGSVADRIGRPSETGVIAMIHASGLLAFRLYDGVIKLIQWSDGKDLRGFNVRCDDLHIIDINFLDDPSAEKPTLVYICRDRNGCHLKTTMVNLSEKELHAPTIVAENIEHESSILIAVPQPLGGVIVIGRETVTYCKNKDVFVARAPLINYQSHATCYGIIDSNGQRYLVGDLCGRLFLVKLEVAINFSGVKYVCDIKFEFLGECSIPECIVYLDNGVAFVGSRFGDSQLIRLSCQAFEDGSFIQVLDRFSNLAPIRDLTVLNVNGQQQIITCSGCFKDGSLRLIRNGIGIAELASIALPDIRALYTMRLNSEFDDYLVIGFDNTTHMLKFVGENLEDVDIPGLSISERTIWAGNLESGGILQITISGMYIVKNDTNFQWVAPSRISVASVNPCSGQVVIACRNLLHYLQITDHVELIKVVECDYEVSCIDISPIGLNLFLLLFYIQKNKDEFLHSSSLLLNLGKKNESEVIALAYWTEMSVALMTISDMKEVTRQKVGDDMLARSILLCTMEDIVYLLVGLGDGTLHYFQIDMSSGILIEPKKATLGTRPLILRKFISNGIPNVFACSDRPAVVFSSNHKLVFSNVNVRLVTHMTPLNAESYVDCTAFTDGEYLILGKVDDIQKLHIRAIPLGESPARIASQPETGTLAILTHRNEYMDKTGVRCGGNCASKSAANISSSQHSASRPDSKQATEWEVSSVLLMDANTFEILHCHEVGKNEVVMSLRSCELGGQEKRSYYAVGTALIYDDETEAKLGRILIFEVSSINEGRHMRLVHEKEVKGAVYNIQSLDGKLVAAVNSCVRLFEWTADKELRLECSDFDNVVALYLSTKNNYVLVGDLMRSLSLLYYKPMEGTFEKVARDFVTNWMTACEIVEKNAFLGAENSYNLFTVKHDNSATTVEEQMRLTEVGLYHLGELVNVFRHGSIVASHIDTMPPYTTPILYGTNDGGLGLIVQLSDSFFKFLSDLQKQLVGAVENCLRISHTQYRLFETEKRAEPPIGFIDGDLIETILDLSREKIQEIIQDLKLWTDNQGEEPKTASVDDILKIVEDLSRIH</sequence>
<reference evidence="6 8" key="2">
    <citation type="submission" date="2018-11" db="EMBL/GenBank/DDBJ databases">
        <authorList>
            <consortium name="Pathogen Informatics"/>
        </authorList>
    </citation>
    <scope>NUCLEOTIDE SEQUENCE [LARGE SCALE GENOMIC DNA]</scope>
</reference>
<dbReference type="Proteomes" id="UP000274756">
    <property type="component" value="Unassembled WGS sequence"/>
</dbReference>
<dbReference type="EMBL" id="UYYG01001160">
    <property type="protein sequence ID" value="VDN57416.1"/>
    <property type="molecule type" value="Genomic_DNA"/>
</dbReference>
<evidence type="ECO:0000256" key="2">
    <source>
        <dbReference type="ARBA" id="ARBA00023242"/>
    </source>
</evidence>
<dbReference type="Proteomes" id="UP000038040">
    <property type="component" value="Unplaced"/>
</dbReference>
<comment type="subcellular location">
    <subcellularLocation>
        <location evidence="1">Nucleus</location>
    </subcellularLocation>
</comment>
<dbReference type="AlphaFoldDB" id="A0A0N4U878"/>
<evidence type="ECO:0000313" key="7">
    <source>
        <dbReference type="Proteomes" id="UP000038040"/>
    </source>
</evidence>
<dbReference type="Pfam" id="PF03178">
    <property type="entry name" value="CPSF_A"/>
    <property type="match status" value="1"/>
</dbReference>
<dbReference type="Gene3D" id="2.130.10.10">
    <property type="entry name" value="YVTN repeat-like/Quinoprotein amine dehydrogenase"/>
    <property type="match status" value="3"/>
</dbReference>
<keyword evidence="2" id="KW-0539">Nucleus</keyword>
<dbReference type="WBParaSite" id="DME_0000323001-mRNA-1">
    <property type="protein sequence ID" value="DME_0000323001-mRNA-1"/>
    <property type="gene ID" value="DME_0000323001"/>
</dbReference>
<evidence type="ECO:0000256" key="1">
    <source>
        <dbReference type="ARBA" id="ARBA00004123"/>
    </source>
</evidence>
<dbReference type="InterPro" id="IPR050358">
    <property type="entry name" value="RSE1/DDB1/CFT1"/>
</dbReference>
<organism evidence="7 9">
    <name type="scientific">Dracunculus medinensis</name>
    <name type="common">Guinea worm</name>
    <dbReference type="NCBI Taxonomy" id="318479"/>
    <lineage>
        <taxon>Eukaryota</taxon>
        <taxon>Metazoa</taxon>
        <taxon>Ecdysozoa</taxon>
        <taxon>Nematoda</taxon>
        <taxon>Chromadorea</taxon>
        <taxon>Rhabditida</taxon>
        <taxon>Spirurina</taxon>
        <taxon>Dracunculoidea</taxon>
        <taxon>Dracunculidae</taxon>
        <taxon>Dracunculus</taxon>
    </lineage>
</organism>
<name>A0A0N4U878_DRAME</name>
<evidence type="ECO:0000313" key="8">
    <source>
        <dbReference type="Proteomes" id="UP000274756"/>
    </source>
</evidence>
<evidence type="ECO:0000259" key="5">
    <source>
        <dbReference type="Pfam" id="PF23726"/>
    </source>
</evidence>
<dbReference type="InterPro" id="IPR018846">
    <property type="entry name" value="Beta-prop_RSE1/DDB1/CPSF1_1st"/>
</dbReference>
<dbReference type="Pfam" id="PF23726">
    <property type="entry name" value="Beta-prop_RSE1_2nd"/>
    <property type="match status" value="1"/>
</dbReference>
<evidence type="ECO:0000259" key="4">
    <source>
        <dbReference type="Pfam" id="PF10433"/>
    </source>
</evidence>
<dbReference type="PANTHER" id="PTHR10644">
    <property type="entry name" value="DNA REPAIR/RNA PROCESSING CPSF FAMILY"/>
    <property type="match status" value="1"/>
</dbReference>
<evidence type="ECO:0000313" key="9">
    <source>
        <dbReference type="WBParaSite" id="DME_0000323001-mRNA-1"/>
    </source>
</evidence>
<evidence type="ECO:0000313" key="6">
    <source>
        <dbReference type="EMBL" id="VDN57416.1"/>
    </source>
</evidence>
<feature type="domain" description="RSE1/DDB1/CPSF1 C-terminal" evidence="3">
    <location>
        <begin position="793"/>
        <end position="1106"/>
    </location>
</feature>
<proteinExistence type="predicted"/>
<dbReference type="Gene3D" id="1.10.150.910">
    <property type="match status" value="1"/>
</dbReference>
<feature type="domain" description="RSE1/DDB1/CPSF1 second beta-propeller" evidence="5">
    <location>
        <begin position="386"/>
        <end position="713"/>
    </location>
</feature>
<dbReference type="Pfam" id="PF10433">
    <property type="entry name" value="Beta-prop_RSE1_1st"/>
    <property type="match status" value="1"/>
</dbReference>
<dbReference type="InterPro" id="IPR058543">
    <property type="entry name" value="Beta-prop_RSE1/DDB1/CPSF1_2nd"/>
</dbReference>
<keyword evidence="8" id="KW-1185">Reference proteome</keyword>